<organism evidence="4 5">
    <name type="scientific">Terrihabitans soli</name>
    <dbReference type="NCBI Taxonomy" id="708113"/>
    <lineage>
        <taxon>Bacteria</taxon>
        <taxon>Pseudomonadati</taxon>
        <taxon>Pseudomonadota</taxon>
        <taxon>Alphaproteobacteria</taxon>
        <taxon>Hyphomicrobiales</taxon>
        <taxon>Terrihabitans</taxon>
    </lineage>
</organism>
<keyword evidence="5" id="KW-1185">Reference proteome</keyword>
<evidence type="ECO:0000256" key="1">
    <source>
        <dbReference type="ARBA" id="ARBA00005369"/>
    </source>
</evidence>
<dbReference type="AlphaFoldDB" id="A0A6S6QTV8"/>
<keyword evidence="4" id="KW-0489">Methyltransferase</keyword>
<dbReference type="InterPro" id="IPR000682">
    <property type="entry name" value="PCMT"/>
</dbReference>
<dbReference type="GO" id="GO:0032259">
    <property type="term" value="P:methylation"/>
    <property type="evidence" value="ECO:0007669"/>
    <property type="project" value="UniProtKB-KW"/>
</dbReference>
<dbReference type="PANTHER" id="PTHR11579">
    <property type="entry name" value="PROTEIN-L-ISOASPARTATE O-METHYLTRANSFERASE"/>
    <property type="match status" value="1"/>
</dbReference>
<accession>A0A6S6QTV8</accession>
<dbReference type="KEGG" id="tso:IZ6_14170"/>
<protein>
    <recommendedName>
        <fullName evidence="2">Protein-L-isoaspartate O-methyltransferase</fullName>
    </recommendedName>
    <alternativeName>
        <fullName evidence="3">Protein L-isoaspartyl methyltransferase</fullName>
    </alternativeName>
</protein>
<dbReference type="PANTHER" id="PTHR11579:SF18">
    <property type="entry name" value="PROTEIN-L-ISOASPARTATE O-METHYLTRANSFERASE"/>
    <property type="match status" value="1"/>
</dbReference>
<dbReference type="Gene3D" id="3.40.50.150">
    <property type="entry name" value="Vaccinia Virus protein VP39"/>
    <property type="match status" value="1"/>
</dbReference>
<gene>
    <name evidence="4" type="ORF">IZ6_14170</name>
</gene>
<dbReference type="CDD" id="cd02440">
    <property type="entry name" value="AdoMet_MTases"/>
    <property type="match status" value="1"/>
</dbReference>
<dbReference type="Proteomes" id="UP000515317">
    <property type="component" value="Chromosome"/>
</dbReference>
<evidence type="ECO:0000256" key="2">
    <source>
        <dbReference type="ARBA" id="ARBA00013346"/>
    </source>
</evidence>
<keyword evidence="4" id="KW-0808">Transferase</keyword>
<evidence type="ECO:0000256" key="3">
    <source>
        <dbReference type="ARBA" id="ARBA00030757"/>
    </source>
</evidence>
<proteinExistence type="inferred from homology"/>
<dbReference type="Pfam" id="PF01135">
    <property type="entry name" value="PCMT"/>
    <property type="match status" value="1"/>
</dbReference>
<name>A0A6S6QTV8_9HYPH</name>
<evidence type="ECO:0000313" key="5">
    <source>
        <dbReference type="Proteomes" id="UP000515317"/>
    </source>
</evidence>
<dbReference type="EMBL" id="AP023361">
    <property type="protein sequence ID" value="BCJ90682.1"/>
    <property type="molecule type" value="Genomic_DNA"/>
</dbReference>
<comment type="similarity">
    <text evidence="1">Belongs to the methyltransferase superfamily. L-isoaspartyl/D-aspartyl protein methyltransferase family.</text>
</comment>
<dbReference type="GO" id="GO:0005737">
    <property type="term" value="C:cytoplasm"/>
    <property type="evidence" value="ECO:0007669"/>
    <property type="project" value="TreeGrafter"/>
</dbReference>
<dbReference type="GO" id="GO:0004719">
    <property type="term" value="F:protein-L-isoaspartate (D-aspartate) O-methyltransferase activity"/>
    <property type="evidence" value="ECO:0007669"/>
    <property type="project" value="InterPro"/>
</dbReference>
<evidence type="ECO:0000313" key="4">
    <source>
        <dbReference type="EMBL" id="BCJ90682.1"/>
    </source>
</evidence>
<reference evidence="4 5" key="1">
    <citation type="submission" date="2020-08" db="EMBL/GenBank/DDBJ databases">
        <title>Genome sequence of Rhizobiales bacterium strain IZ6.</title>
        <authorList>
            <person name="Nakai R."/>
            <person name="Naganuma T."/>
        </authorList>
    </citation>
    <scope>NUCLEOTIDE SEQUENCE [LARGE SCALE GENOMIC DNA]</scope>
    <source>
        <strain evidence="4 5">IZ6</strain>
    </source>
</reference>
<dbReference type="InterPro" id="IPR029063">
    <property type="entry name" value="SAM-dependent_MTases_sf"/>
</dbReference>
<sequence>MGMFDFKAARAFMVEGQIRTNDVTDPRITGAMFELERERFVPASLKTLAYSDKQIPVSEGSQRLMPAPIVTARLIRTADIKASDYVLHIGCSTGYGTAILAKIANSVVALEEDAGLAKAASENLSALGINNVAVVTGPLAKGYPAEGPYDVIVIEGAIETLPDTLSNQLKEDGRLVSIIGTGRTGRGTLFRKTPKGLSGFPFFDAAAPLLPGFVKPPAFTF</sequence>
<dbReference type="SUPFAM" id="SSF53335">
    <property type="entry name" value="S-adenosyl-L-methionine-dependent methyltransferases"/>
    <property type="match status" value="1"/>
</dbReference>